<evidence type="ECO:0000256" key="1">
    <source>
        <dbReference type="SAM" id="SignalP"/>
    </source>
</evidence>
<protein>
    <submittedName>
        <fullName evidence="2">Uncharacterized protein</fullName>
    </submittedName>
</protein>
<dbReference type="EMBL" id="NBUC01000076">
    <property type="protein sequence ID" value="PLU02743.1"/>
    <property type="molecule type" value="Genomic_DNA"/>
</dbReference>
<name>A0ABX4TKM9_9HYPH</name>
<accession>A0ABX4TKM9</accession>
<evidence type="ECO:0000313" key="3">
    <source>
        <dbReference type="Proteomes" id="UP001190825"/>
    </source>
</evidence>
<organism evidence="2 3">
    <name type="scientific">Sinorhizobium medicae</name>
    <dbReference type="NCBI Taxonomy" id="110321"/>
    <lineage>
        <taxon>Bacteria</taxon>
        <taxon>Pseudomonadati</taxon>
        <taxon>Pseudomonadota</taxon>
        <taxon>Alphaproteobacteria</taxon>
        <taxon>Hyphomicrobiales</taxon>
        <taxon>Rhizobiaceae</taxon>
        <taxon>Sinorhizobium/Ensifer group</taxon>
        <taxon>Sinorhizobium</taxon>
    </lineage>
</organism>
<feature type="chain" id="PRO_5047545089" evidence="1">
    <location>
        <begin position="24"/>
        <end position="79"/>
    </location>
</feature>
<keyword evidence="1" id="KW-0732">Signal</keyword>
<keyword evidence="3" id="KW-1185">Reference proteome</keyword>
<evidence type="ECO:0000313" key="2">
    <source>
        <dbReference type="EMBL" id="PLU02743.1"/>
    </source>
</evidence>
<gene>
    <name evidence="2" type="ORF">BMJ33_16305</name>
</gene>
<reference evidence="2 3" key="1">
    <citation type="journal article" date="2018" name="FEMS Microbiol. Ecol.">
        <title>Co-invading symbiotic mutualists of Medicago polymorpha retain high ancestral diversity and contain diverse accessory genomes.</title>
        <authorList>
            <person name="Porter S.S."/>
            <person name="Faber-Hammond J.J."/>
            <person name="Friesen M.L."/>
        </authorList>
    </citation>
    <scope>NUCLEOTIDE SEQUENCE [LARGE SCALE GENOMIC DNA]</scope>
    <source>
        <strain evidence="2 3">Str16</strain>
    </source>
</reference>
<proteinExistence type="predicted"/>
<sequence length="79" mass="8682">MKTPVFYIAGVIAVLASFTTSQANSATEIFECSELAEWAGYNQEAYDLARLGYERAHEEASEFLARLRVSATNSPPCLC</sequence>
<comment type="caution">
    <text evidence="2">The sequence shown here is derived from an EMBL/GenBank/DDBJ whole genome shotgun (WGS) entry which is preliminary data.</text>
</comment>
<dbReference type="Proteomes" id="UP001190825">
    <property type="component" value="Unassembled WGS sequence"/>
</dbReference>
<feature type="signal peptide" evidence="1">
    <location>
        <begin position="1"/>
        <end position="23"/>
    </location>
</feature>